<evidence type="ECO:0000313" key="1">
    <source>
        <dbReference type="EnsemblMetazoa" id="ADIR014118-PA"/>
    </source>
</evidence>
<keyword evidence="2" id="KW-1185">Reference proteome</keyword>
<dbReference type="EnsemblMetazoa" id="ADIR014118-RA">
    <property type="protein sequence ID" value="ADIR014118-PA"/>
    <property type="gene ID" value="ADIR014118"/>
</dbReference>
<dbReference type="AlphaFoldDB" id="A0A182NW32"/>
<reference evidence="1" key="2">
    <citation type="submission" date="2020-05" db="UniProtKB">
        <authorList>
            <consortium name="EnsemblMetazoa"/>
        </authorList>
    </citation>
    <scope>IDENTIFICATION</scope>
    <source>
        <strain evidence="1">WRAIR2</strain>
    </source>
</reference>
<name>A0A182NW32_9DIPT</name>
<sequence length="21" mass="2347">MKGKRDLTGCRTLDGNLRIQA</sequence>
<organism evidence="1 2">
    <name type="scientific">Anopheles dirus</name>
    <dbReference type="NCBI Taxonomy" id="7168"/>
    <lineage>
        <taxon>Eukaryota</taxon>
        <taxon>Metazoa</taxon>
        <taxon>Ecdysozoa</taxon>
        <taxon>Arthropoda</taxon>
        <taxon>Hexapoda</taxon>
        <taxon>Insecta</taxon>
        <taxon>Pterygota</taxon>
        <taxon>Neoptera</taxon>
        <taxon>Endopterygota</taxon>
        <taxon>Diptera</taxon>
        <taxon>Nematocera</taxon>
        <taxon>Culicoidea</taxon>
        <taxon>Culicidae</taxon>
        <taxon>Anophelinae</taxon>
        <taxon>Anopheles</taxon>
    </lineage>
</organism>
<accession>A0A182NW32</accession>
<dbReference type="Proteomes" id="UP000075884">
    <property type="component" value="Unassembled WGS sequence"/>
</dbReference>
<dbReference type="VEuPathDB" id="VectorBase:ADIR014118"/>
<evidence type="ECO:0000313" key="2">
    <source>
        <dbReference type="Proteomes" id="UP000075884"/>
    </source>
</evidence>
<reference evidence="2" key="1">
    <citation type="submission" date="2013-03" db="EMBL/GenBank/DDBJ databases">
        <title>The Genome Sequence of Anopheles dirus WRAIR2.</title>
        <authorList>
            <consortium name="The Broad Institute Genomics Platform"/>
            <person name="Neafsey D.E."/>
            <person name="Walton C."/>
            <person name="Walker B."/>
            <person name="Young S.K."/>
            <person name="Zeng Q."/>
            <person name="Gargeya S."/>
            <person name="Fitzgerald M."/>
            <person name="Haas B."/>
            <person name="Abouelleil A."/>
            <person name="Allen A.W."/>
            <person name="Alvarado L."/>
            <person name="Arachchi H.M."/>
            <person name="Berlin A.M."/>
            <person name="Chapman S.B."/>
            <person name="Gainer-Dewar J."/>
            <person name="Goldberg J."/>
            <person name="Griggs A."/>
            <person name="Gujja S."/>
            <person name="Hansen M."/>
            <person name="Howarth C."/>
            <person name="Imamovic A."/>
            <person name="Ireland A."/>
            <person name="Larimer J."/>
            <person name="McCowan C."/>
            <person name="Murphy C."/>
            <person name="Pearson M."/>
            <person name="Poon T.W."/>
            <person name="Priest M."/>
            <person name="Roberts A."/>
            <person name="Saif S."/>
            <person name="Shea T."/>
            <person name="Sisk P."/>
            <person name="Sykes S."/>
            <person name="Wortman J."/>
            <person name="Nusbaum C."/>
            <person name="Birren B."/>
        </authorList>
    </citation>
    <scope>NUCLEOTIDE SEQUENCE [LARGE SCALE GENOMIC DNA]</scope>
    <source>
        <strain evidence="2">WRAIR2</strain>
    </source>
</reference>
<proteinExistence type="predicted"/>
<protein>
    <submittedName>
        <fullName evidence="1">Uncharacterized protein</fullName>
    </submittedName>
</protein>